<dbReference type="InterPro" id="IPR050923">
    <property type="entry name" value="Cell_Proc_Reg/RNA_Proc"/>
</dbReference>
<sequence length="457" mass="50554">MPPRKAKAAVEDDQCPSLKLIIEKGPLSGQTKDFSPGTRAQIGRVVRGNTLAIKDASISTKHLIIQAEPVSDGRRNWTITDLGSSNGTFLNGERLEPFEPAALSDGDVIIIGEQTSIKVRFEDSAGEAEVSTRNVRRKTRRGVRKQVEELGIIDEDSELGLGIKSNLGAWVRNEKYVDLESDGEKLGAIGEEKAPGRRARGSKAKGLENGSKEEIESVGKVSLRTRNSRKNEKSENSVIDLDEEEKNDEVAEVEVKQGRNVGMRGTRSSKNNKNLSNDLNVDVNTVETVSMRRTRSSRKDESIDEPLIDLSFIESKRTRKGTRGRKNADVETPLDINEKEGSNLEVEKKVCEEEKKVSEVGVDEGETNATEFASMSGVKEGGVEDGNEEVVVDLEKMTLGEWFEFLDVYLPKQIVDETEKVITEMRQEAERLHEFVLKKKKNANGKGDDVAADEKIG</sequence>
<dbReference type="SMART" id="SM00240">
    <property type="entry name" value="FHA"/>
    <property type="match status" value="1"/>
</dbReference>
<dbReference type="Pfam" id="PF00498">
    <property type="entry name" value="FHA"/>
    <property type="match status" value="1"/>
</dbReference>
<protein>
    <recommendedName>
        <fullName evidence="2">FHA domain-containing protein</fullName>
    </recommendedName>
</protein>
<dbReference type="InterPro" id="IPR000253">
    <property type="entry name" value="FHA_dom"/>
</dbReference>
<organism evidence="3 4">
    <name type="scientific">Castilleja foliolosa</name>
    <dbReference type="NCBI Taxonomy" id="1961234"/>
    <lineage>
        <taxon>Eukaryota</taxon>
        <taxon>Viridiplantae</taxon>
        <taxon>Streptophyta</taxon>
        <taxon>Embryophyta</taxon>
        <taxon>Tracheophyta</taxon>
        <taxon>Spermatophyta</taxon>
        <taxon>Magnoliopsida</taxon>
        <taxon>eudicotyledons</taxon>
        <taxon>Gunneridae</taxon>
        <taxon>Pentapetalae</taxon>
        <taxon>asterids</taxon>
        <taxon>lamiids</taxon>
        <taxon>Lamiales</taxon>
        <taxon>Orobanchaceae</taxon>
        <taxon>Pedicularideae</taxon>
        <taxon>Castillejinae</taxon>
        <taxon>Castilleja</taxon>
    </lineage>
</organism>
<dbReference type="Proteomes" id="UP001632038">
    <property type="component" value="Unassembled WGS sequence"/>
</dbReference>
<feature type="region of interest" description="Disordered" evidence="1">
    <location>
        <begin position="187"/>
        <end position="245"/>
    </location>
</feature>
<accession>A0ABD3C1X2</accession>
<keyword evidence="4" id="KW-1185">Reference proteome</keyword>
<dbReference type="Gene3D" id="2.60.200.20">
    <property type="match status" value="1"/>
</dbReference>
<reference evidence="4" key="1">
    <citation type="journal article" date="2024" name="IScience">
        <title>Strigolactones Initiate the Formation of Haustorium-like Structures in Castilleja.</title>
        <authorList>
            <person name="Buerger M."/>
            <person name="Peterson D."/>
            <person name="Chory J."/>
        </authorList>
    </citation>
    <scope>NUCLEOTIDE SEQUENCE [LARGE SCALE GENOMIC DNA]</scope>
</reference>
<gene>
    <name evidence="3" type="ORF">CASFOL_032120</name>
</gene>
<dbReference type="PROSITE" id="PS50006">
    <property type="entry name" value="FHA_DOMAIN"/>
    <property type="match status" value="1"/>
</dbReference>
<dbReference type="EMBL" id="JAVIJP010000054">
    <property type="protein sequence ID" value="KAL3623304.1"/>
    <property type="molecule type" value="Genomic_DNA"/>
</dbReference>
<evidence type="ECO:0000256" key="1">
    <source>
        <dbReference type="SAM" id="MobiDB-lite"/>
    </source>
</evidence>
<name>A0ABD3C1X2_9LAMI</name>
<feature type="domain" description="FHA" evidence="2">
    <location>
        <begin position="40"/>
        <end position="95"/>
    </location>
</feature>
<comment type="caution">
    <text evidence="3">The sequence shown here is derived from an EMBL/GenBank/DDBJ whole genome shotgun (WGS) entry which is preliminary data.</text>
</comment>
<evidence type="ECO:0000313" key="3">
    <source>
        <dbReference type="EMBL" id="KAL3623304.1"/>
    </source>
</evidence>
<dbReference type="PANTHER" id="PTHR23308">
    <property type="entry name" value="NUCLEAR INHIBITOR OF PROTEIN PHOSPHATASE-1"/>
    <property type="match status" value="1"/>
</dbReference>
<dbReference type="AlphaFoldDB" id="A0ABD3C1X2"/>
<evidence type="ECO:0000313" key="4">
    <source>
        <dbReference type="Proteomes" id="UP001632038"/>
    </source>
</evidence>
<dbReference type="SUPFAM" id="SSF49879">
    <property type="entry name" value="SMAD/FHA domain"/>
    <property type="match status" value="1"/>
</dbReference>
<dbReference type="InterPro" id="IPR008984">
    <property type="entry name" value="SMAD_FHA_dom_sf"/>
</dbReference>
<evidence type="ECO:0000259" key="2">
    <source>
        <dbReference type="PROSITE" id="PS50006"/>
    </source>
</evidence>
<proteinExistence type="predicted"/>